<accession>A0AAV7MFC5</accession>
<evidence type="ECO:0000313" key="2">
    <source>
        <dbReference type="Proteomes" id="UP001066276"/>
    </source>
</evidence>
<dbReference type="Proteomes" id="UP001066276">
    <property type="component" value="Chromosome 10"/>
</dbReference>
<keyword evidence="2" id="KW-1185">Reference proteome</keyword>
<dbReference type="AlphaFoldDB" id="A0AAV7MFC5"/>
<gene>
    <name evidence="1" type="ORF">NDU88_007504</name>
</gene>
<protein>
    <submittedName>
        <fullName evidence="1">Uncharacterized protein</fullName>
    </submittedName>
</protein>
<dbReference type="EMBL" id="JANPWB010000014">
    <property type="protein sequence ID" value="KAJ1102456.1"/>
    <property type="molecule type" value="Genomic_DNA"/>
</dbReference>
<comment type="caution">
    <text evidence="1">The sequence shown here is derived from an EMBL/GenBank/DDBJ whole genome shotgun (WGS) entry which is preliminary data.</text>
</comment>
<name>A0AAV7MFC5_PLEWA</name>
<proteinExistence type="predicted"/>
<organism evidence="1 2">
    <name type="scientific">Pleurodeles waltl</name>
    <name type="common">Iberian ribbed newt</name>
    <dbReference type="NCBI Taxonomy" id="8319"/>
    <lineage>
        <taxon>Eukaryota</taxon>
        <taxon>Metazoa</taxon>
        <taxon>Chordata</taxon>
        <taxon>Craniata</taxon>
        <taxon>Vertebrata</taxon>
        <taxon>Euteleostomi</taxon>
        <taxon>Amphibia</taxon>
        <taxon>Batrachia</taxon>
        <taxon>Caudata</taxon>
        <taxon>Salamandroidea</taxon>
        <taxon>Salamandridae</taxon>
        <taxon>Pleurodelinae</taxon>
        <taxon>Pleurodeles</taxon>
    </lineage>
</organism>
<sequence>MDPDTQGSGSWSGLLYWEWIRTHRVKGAGLVSCTGNGSGHTGFRELVWSPALGMDPDTQGSGSWSGLLNWEWIQTHRVQGAGLVSCTGKGSGHTGFRELVWSPALGIRTHRVQGASLVSRTGKGSGHTGFRELVWSPVLGRDLDTQSSGSWSGLLYWEWIRTHRVQGAGLVSCTGKGSGHTGFRELVWSPVLGMDPDTQGSGSWSGLLHWEWIRTHRVQGAGLVSCTGNGSGHTGFRELVWSPVSGMDPDTRGSGSWSGLLYRERIRTHGVQGAGLASCTGNGSRHTGFRELVWSPALEMDPDTGFSELVWSPVLGMDPDTQG</sequence>
<reference evidence="1" key="1">
    <citation type="journal article" date="2022" name="bioRxiv">
        <title>Sequencing and chromosome-scale assembly of the giantPleurodeles waltlgenome.</title>
        <authorList>
            <person name="Brown T."/>
            <person name="Elewa A."/>
            <person name="Iarovenko S."/>
            <person name="Subramanian E."/>
            <person name="Araus A.J."/>
            <person name="Petzold A."/>
            <person name="Susuki M."/>
            <person name="Suzuki K.-i.T."/>
            <person name="Hayashi T."/>
            <person name="Toyoda A."/>
            <person name="Oliveira C."/>
            <person name="Osipova E."/>
            <person name="Leigh N.D."/>
            <person name="Simon A."/>
            <person name="Yun M.H."/>
        </authorList>
    </citation>
    <scope>NUCLEOTIDE SEQUENCE</scope>
    <source>
        <strain evidence="1">20211129_DDA</strain>
        <tissue evidence="1">Liver</tissue>
    </source>
</reference>
<evidence type="ECO:0000313" key="1">
    <source>
        <dbReference type="EMBL" id="KAJ1102456.1"/>
    </source>
</evidence>